<feature type="transmembrane region" description="Helical" evidence="1">
    <location>
        <begin position="6"/>
        <end position="23"/>
    </location>
</feature>
<keyword evidence="1" id="KW-1133">Transmembrane helix</keyword>
<dbReference type="InterPro" id="IPR029058">
    <property type="entry name" value="AB_hydrolase_fold"/>
</dbReference>
<dbReference type="Gene3D" id="3.40.50.1820">
    <property type="entry name" value="alpha/beta hydrolase"/>
    <property type="match status" value="1"/>
</dbReference>
<dbReference type="EMBL" id="MGGP01000003">
    <property type="protein sequence ID" value="OGM33403.1"/>
    <property type="molecule type" value="Genomic_DNA"/>
</dbReference>
<evidence type="ECO:0008006" key="4">
    <source>
        <dbReference type="Google" id="ProtNLM"/>
    </source>
</evidence>
<dbReference type="Proteomes" id="UP000178870">
    <property type="component" value="Unassembled WGS sequence"/>
</dbReference>
<comment type="caution">
    <text evidence="2">The sequence shown here is derived from an EMBL/GenBank/DDBJ whole genome shotgun (WGS) entry which is preliminary data.</text>
</comment>
<dbReference type="PANTHER" id="PTHR12277">
    <property type="entry name" value="ALPHA/BETA HYDROLASE DOMAIN-CONTAINING PROTEIN"/>
    <property type="match status" value="1"/>
</dbReference>
<protein>
    <recommendedName>
        <fullName evidence="4">Serine aminopeptidase S33 domain-containing protein</fullName>
    </recommendedName>
</protein>
<dbReference type="PANTHER" id="PTHR12277:SF81">
    <property type="entry name" value="PROTEIN ABHD13"/>
    <property type="match status" value="1"/>
</dbReference>
<name>A0A1F7Z1C8_9BACT</name>
<gene>
    <name evidence="2" type="ORF">A2803_04360</name>
</gene>
<organism evidence="2 3">
    <name type="scientific">Candidatus Woesebacteria bacterium RIFCSPHIGHO2_01_FULL_44_21</name>
    <dbReference type="NCBI Taxonomy" id="1802503"/>
    <lineage>
        <taxon>Bacteria</taxon>
        <taxon>Candidatus Woeseibacteriota</taxon>
    </lineage>
</organism>
<evidence type="ECO:0000313" key="3">
    <source>
        <dbReference type="Proteomes" id="UP000178870"/>
    </source>
</evidence>
<accession>A0A1F7Z1C8</accession>
<reference evidence="2 3" key="1">
    <citation type="journal article" date="2016" name="Nat. Commun.">
        <title>Thousands of microbial genomes shed light on interconnected biogeochemical processes in an aquifer system.</title>
        <authorList>
            <person name="Anantharaman K."/>
            <person name="Brown C.T."/>
            <person name="Hug L.A."/>
            <person name="Sharon I."/>
            <person name="Castelle C.J."/>
            <person name="Probst A.J."/>
            <person name="Thomas B.C."/>
            <person name="Singh A."/>
            <person name="Wilkins M.J."/>
            <person name="Karaoz U."/>
            <person name="Brodie E.L."/>
            <person name="Williams K.H."/>
            <person name="Hubbard S.S."/>
            <person name="Banfield J.F."/>
        </authorList>
    </citation>
    <scope>NUCLEOTIDE SEQUENCE [LARGE SCALE GENOMIC DNA]</scope>
</reference>
<evidence type="ECO:0000313" key="2">
    <source>
        <dbReference type="EMBL" id="OGM33403.1"/>
    </source>
</evidence>
<dbReference type="AlphaFoldDB" id="A0A1F7Z1C8"/>
<evidence type="ECO:0000256" key="1">
    <source>
        <dbReference type="SAM" id="Phobius"/>
    </source>
</evidence>
<keyword evidence="1" id="KW-0472">Membrane</keyword>
<proteinExistence type="predicted"/>
<dbReference type="SUPFAM" id="SSF53474">
    <property type="entry name" value="alpha/beta-Hydrolases"/>
    <property type="match status" value="1"/>
</dbReference>
<sequence>MYKQFFIATIGAFLAIFIFLFIFQRKLIYFPDNQDFDRCSAFEDVEKINWQGTRMYVNKISDKWLVFYHGNAGSACDRSFFIELLQDTNYSYLFVEYTGYSGDPGTPSQIALMKNVEGVVGYLNSRNAKRVIVLGESLGTSLAAYHNFLETPDKTLLISSFSSLENVVQAKFQFFPVGLFLFDKYPTEKWIRNSNNLLFIHGAKDEVVPIEFGQRLFESVQGKNKTFIIIKDAGHNDIYNHSLTKDSIKNFLR</sequence>
<keyword evidence="1" id="KW-0812">Transmembrane</keyword>